<accession>A0ABY7WDP0</accession>
<dbReference type="EMBL" id="CP117880">
    <property type="protein sequence ID" value="WDF67622.1"/>
    <property type="molecule type" value="Genomic_DNA"/>
</dbReference>
<proteinExistence type="predicted"/>
<keyword evidence="2" id="KW-1185">Reference proteome</keyword>
<dbReference type="RefSeq" id="WP_274266350.1">
    <property type="nucleotide sequence ID" value="NZ_CP117880.1"/>
</dbReference>
<protein>
    <submittedName>
        <fullName evidence="1">Uncharacterized protein</fullName>
    </submittedName>
</protein>
<organism evidence="1 2">
    <name type="scientific">Sphingobacterium oryzagri</name>
    <dbReference type="NCBI Taxonomy" id="3025669"/>
    <lineage>
        <taxon>Bacteria</taxon>
        <taxon>Pseudomonadati</taxon>
        <taxon>Bacteroidota</taxon>
        <taxon>Sphingobacteriia</taxon>
        <taxon>Sphingobacteriales</taxon>
        <taxon>Sphingobacteriaceae</taxon>
        <taxon>Sphingobacterium</taxon>
    </lineage>
</organism>
<sequence>MIINKLTTMITHSIHLSANKTVYKENGSNATVFFASAKQAFLM</sequence>
<evidence type="ECO:0000313" key="2">
    <source>
        <dbReference type="Proteomes" id="UP001221558"/>
    </source>
</evidence>
<reference evidence="1 2" key="1">
    <citation type="submission" date="2023-02" db="EMBL/GenBank/DDBJ databases">
        <title>Genome sequence of Sphingobacterium sp. KACC 22765.</title>
        <authorList>
            <person name="Kim S."/>
            <person name="Heo J."/>
            <person name="Kwon S.-W."/>
        </authorList>
    </citation>
    <scope>NUCLEOTIDE SEQUENCE [LARGE SCALE GENOMIC DNA]</scope>
    <source>
        <strain evidence="1 2">KACC 22765</strain>
    </source>
</reference>
<gene>
    <name evidence="1" type="ORF">PQ465_15080</name>
</gene>
<dbReference type="Proteomes" id="UP001221558">
    <property type="component" value="Chromosome"/>
</dbReference>
<name>A0ABY7WDP0_9SPHI</name>
<evidence type="ECO:0000313" key="1">
    <source>
        <dbReference type="EMBL" id="WDF67622.1"/>
    </source>
</evidence>